<feature type="active site" description="Charge relay system" evidence="7">
    <location>
        <position position="678"/>
    </location>
</feature>
<dbReference type="CDD" id="cd00306">
    <property type="entry name" value="Peptidases_S8_S53"/>
    <property type="match status" value="1"/>
</dbReference>
<dbReference type="PROSITE" id="PS00138">
    <property type="entry name" value="SUBTILASE_SER"/>
    <property type="match status" value="1"/>
</dbReference>
<comment type="caution">
    <text evidence="12">The sequence shown here is derived from an EMBL/GenBank/DDBJ whole genome shotgun (WGS) entry which is preliminary data.</text>
</comment>
<evidence type="ECO:0000313" key="12">
    <source>
        <dbReference type="EMBL" id="KAK5087249.1"/>
    </source>
</evidence>
<keyword evidence="5 7" id="KW-0720">Serine protease</keyword>
<dbReference type="PRINTS" id="PR00723">
    <property type="entry name" value="SUBTILISIN"/>
</dbReference>
<feature type="active site" description="Charge relay system" evidence="7">
    <location>
        <position position="838"/>
    </location>
</feature>
<evidence type="ECO:0000256" key="8">
    <source>
        <dbReference type="RuleBase" id="RU003355"/>
    </source>
</evidence>
<sequence>MPEPEAEMDPRIRQLALPPSLSAPPETERVLNAFQCLRHQIHGVSRHRARLSDEARWSLNDLLHRLDAEIQVFNRIMDSVIDIYRNIDEEKWSPAESLIRKRCGSHYGRYLDSIDQILAELRGMAELINLDHDEASWSIQKDPSNIGPSGPNQNLGEILLDDHQLRKFVLVVCSVSGAFGGAMNLHLSRIRDANDNLRTIDAEIHSEAVVQQLTPLRNYAETVAEVLGVENGFTCACQHHHVAFFRVKECFDKSSSQDYARSMDQVCSLIFHNTSSTEGCSWNWVNMEAEILKPEGSIPPSRPNSRQTGTKSPSPSPHIILSRQAQSVKLRLRPDHLDADFSVAGSRPLSVQNYFASTDNFVLSVEQKLQLAHKVASALFYLHSTPWLMDPWDSESIHLIRQDDGRTLIDPLLAKRPVEDSASVDRHDAHSMWREGVPTSIHLGRFLIELCYGATWDRIRTTFLSAEESSMGPIDADNFVFSRIDSWVGNPMIAKEEQPFHLEGNSYMTAVRSCFIYDFGQPSTSTSLYDEAFRLGVYTQILRPLQFALEDFQARQSRIFGPRRRHPDDFDNSIVPPRARIDSFKLFDDEDIKGDKGQKSKAADDWFLDYESVLRITRILRPARPKIPEDRVRVAILDTGVDIKHKNLHRLGMQQQIIYENFVPGGSPSVIYQDENGHGTHVTSILLKIAENVDVYVARISPDGRTWDSGQVANAIQWAVHKKRVHIISISFGFPNADQSLEPIRRAILDAHAADVLIFAATGNRGKRHPMAFPACLDEVISVSSTDGNNKMSDFLPFLGPGKRLCAIGEAIEAAWITTTETEKDRPHGTMTRRAGTSYATPVAAGVAAMVLDLVWPIRNEYKYECQTLRTKRGMLAVFGHMLVGEERDLGEYLAPWNLINNRDPNTSTGSDRNESAQKQTASLDVRDGRIVKTILATLRSVYNESWRR</sequence>
<dbReference type="PANTHER" id="PTHR43399:SF4">
    <property type="entry name" value="CELL WALL-ASSOCIATED PROTEASE"/>
    <property type="match status" value="1"/>
</dbReference>
<dbReference type="Pfam" id="PF24476">
    <property type="entry name" value="DUF7580"/>
    <property type="match status" value="1"/>
</dbReference>
<dbReference type="PROSITE" id="PS00136">
    <property type="entry name" value="SUBTILASE_ASP"/>
    <property type="match status" value="1"/>
</dbReference>
<dbReference type="Gene3D" id="3.40.50.200">
    <property type="entry name" value="Peptidase S8/S53 domain"/>
    <property type="match status" value="1"/>
</dbReference>
<evidence type="ECO:0000259" key="11">
    <source>
        <dbReference type="Pfam" id="PF24476"/>
    </source>
</evidence>
<dbReference type="EMBL" id="JAVRRG010000095">
    <property type="protein sequence ID" value="KAK5087249.1"/>
    <property type="molecule type" value="Genomic_DNA"/>
</dbReference>
<evidence type="ECO:0000256" key="2">
    <source>
        <dbReference type="ARBA" id="ARBA00022670"/>
    </source>
</evidence>
<dbReference type="Pfam" id="PF00082">
    <property type="entry name" value="Peptidase_S8"/>
    <property type="match status" value="1"/>
</dbReference>
<keyword evidence="13" id="KW-1185">Reference proteome</keyword>
<keyword evidence="2 7" id="KW-0645">Protease</keyword>
<dbReference type="InterPro" id="IPR015500">
    <property type="entry name" value="Peptidase_S8_subtilisin-rel"/>
</dbReference>
<evidence type="ECO:0000256" key="7">
    <source>
        <dbReference type="PROSITE-ProRule" id="PRU01240"/>
    </source>
</evidence>
<evidence type="ECO:0000256" key="6">
    <source>
        <dbReference type="ARBA" id="ARBA00023145"/>
    </source>
</evidence>
<name>A0ABR0K533_9EURO</name>
<gene>
    <name evidence="12" type="ORF">LTR24_006889</name>
</gene>
<feature type="domain" description="DUF7580" evidence="11">
    <location>
        <begin position="356"/>
        <end position="550"/>
    </location>
</feature>
<protein>
    <recommendedName>
        <fullName evidence="14">Peptidase S8/S53 domain-containing protein</fullName>
    </recommendedName>
</protein>
<evidence type="ECO:0000259" key="10">
    <source>
        <dbReference type="Pfam" id="PF00082"/>
    </source>
</evidence>
<evidence type="ECO:0000256" key="1">
    <source>
        <dbReference type="ARBA" id="ARBA00011073"/>
    </source>
</evidence>
<dbReference type="InterPro" id="IPR036852">
    <property type="entry name" value="Peptidase_S8/S53_dom_sf"/>
</dbReference>
<dbReference type="InterPro" id="IPR023828">
    <property type="entry name" value="Peptidase_S8_Ser-AS"/>
</dbReference>
<evidence type="ECO:0000256" key="3">
    <source>
        <dbReference type="ARBA" id="ARBA00022729"/>
    </source>
</evidence>
<dbReference type="InterPro" id="IPR051048">
    <property type="entry name" value="Peptidase_S8/S53_subtilisin"/>
</dbReference>
<organism evidence="12 13">
    <name type="scientific">Lithohypha guttulata</name>
    <dbReference type="NCBI Taxonomy" id="1690604"/>
    <lineage>
        <taxon>Eukaryota</taxon>
        <taxon>Fungi</taxon>
        <taxon>Dikarya</taxon>
        <taxon>Ascomycota</taxon>
        <taxon>Pezizomycotina</taxon>
        <taxon>Eurotiomycetes</taxon>
        <taxon>Chaetothyriomycetidae</taxon>
        <taxon>Chaetothyriales</taxon>
        <taxon>Trichomeriaceae</taxon>
        <taxon>Lithohypha</taxon>
    </lineage>
</organism>
<dbReference type="PROSITE" id="PS51892">
    <property type="entry name" value="SUBTILASE"/>
    <property type="match status" value="1"/>
</dbReference>
<dbReference type="InterPro" id="IPR000209">
    <property type="entry name" value="Peptidase_S8/S53_dom"/>
</dbReference>
<dbReference type="Proteomes" id="UP001345013">
    <property type="component" value="Unassembled WGS sequence"/>
</dbReference>
<evidence type="ECO:0000256" key="9">
    <source>
        <dbReference type="SAM" id="MobiDB-lite"/>
    </source>
</evidence>
<accession>A0ABR0K533</accession>
<proteinExistence type="inferred from homology"/>
<reference evidence="12 13" key="1">
    <citation type="submission" date="2023-08" db="EMBL/GenBank/DDBJ databases">
        <title>Black Yeasts Isolated from many extreme environments.</title>
        <authorList>
            <person name="Coleine C."/>
            <person name="Stajich J.E."/>
            <person name="Selbmann L."/>
        </authorList>
    </citation>
    <scope>NUCLEOTIDE SEQUENCE [LARGE SCALE GENOMIC DNA]</scope>
    <source>
        <strain evidence="12 13">CCFEE 5885</strain>
    </source>
</reference>
<comment type="similarity">
    <text evidence="1 7 8">Belongs to the peptidase S8 family.</text>
</comment>
<dbReference type="InterPro" id="IPR023827">
    <property type="entry name" value="Peptidase_S8_Asp-AS"/>
</dbReference>
<dbReference type="InterPro" id="IPR056002">
    <property type="entry name" value="DUF7580"/>
</dbReference>
<keyword evidence="6" id="KW-0865">Zymogen</keyword>
<evidence type="ECO:0000256" key="5">
    <source>
        <dbReference type="ARBA" id="ARBA00022825"/>
    </source>
</evidence>
<feature type="active site" description="Charge relay system" evidence="7">
    <location>
        <position position="638"/>
    </location>
</feature>
<dbReference type="SUPFAM" id="SSF52743">
    <property type="entry name" value="Subtilisin-like"/>
    <property type="match status" value="1"/>
</dbReference>
<feature type="compositionally biased region" description="Polar residues" evidence="9">
    <location>
        <begin position="303"/>
        <end position="313"/>
    </location>
</feature>
<keyword evidence="3" id="KW-0732">Signal</keyword>
<feature type="region of interest" description="Disordered" evidence="9">
    <location>
        <begin position="904"/>
        <end position="923"/>
    </location>
</feature>
<keyword evidence="4 7" id="KW-0378">Hydrolase</keyword>
<feature type="region of interest" description="Disordered" evidence="9">
    <location>
        <begin position="294"/>
        <end position="318"/>
    </location>
</feature>
<dbReference type="PANTHER" id="PTHR43399">
    <property type="entry name" value="SUBTILISIN-RELATED"/>
    <property type="match status" value="1"/>
</dbReference>
<evidence type="ECO:0000313" key="13">
    <source>
        <dbReference type="Proteomes" id="UP001345013"/>
    </source>
</evidence>
<feature type="domain" description="Peptidase S8/S53" evidence="10">
    <location>
        <begin position="631"/>
        <end position="853"/>
    </location>
</feature>
<evidence type="ECO:0000256" key="4">
    <source>
        <dbReference type="ARBA" id="ARBA00022801"/>
    </source>
</evidence>
<evidence type="ECO:0008006" key="14">
    <source>
        <dbReference type="Google" id="ProtNLM"/>
    </source>
</evidence>